<organism evidence="1 2">
    <name type="scientific">Lacunisphaera limnophila</name>
    <dbReference type="NCBI Taxonomy" id="1838286"/>
    <lineage>
        <taxon>Bacteria</taxon>
        <taxon>Pseudomonadati</taxon>
        <taxon>Verrucomicrobiota</taxon>
        <taxon>Opitutia</taxon>
        <taxon>Opitutales</taxon>
        <taxon>Opitutaceae</taxon>
        <taxon>Lacunisphaera</taxon>
    </lineage>
</organism>
<sequence>MAKFTSNEWDEIRKKFRSSIMADTSLVSLAQNLDTKDWPHKGEEETPSKYIDFTYEELLMLPEIAGSTDRADHLAGILKETLAFDDPFGDMVAQVEETASKENPILKTLARLGIPENFPLVLANFSEGTRVVCASEGIKTIGEFANLGQQMSTKVVLGGDFRNALNALTHGDEEGIGQFLPYRKGSTGLHLAEAIGLISAGLPRPDQLGLAKAYGATLPPAEASAARTLSKDQIEKHQGMMRVTLNTAFEWFKDGKAALLKHVSDGGTYERYFVVINDPAREAIAVRLTSTALKDQVKPAAVSAPREDKKGGFFSRLFGKG</sequence>
<dbReference type="RefSeq" id="WP_069962518.1">
    <property type="nucleotide sequence ID" value="NZ_CP016094.1"/>
</dbReference>
<dbReference type="OrthoDB" id="185589at2"/>
<proteinExistence type="predicted"/>
<evidence type="ECO:0000313" key="2">
    <source>
        <dbReference type="Proteomes" id="UP000095228"/>
    </source>
</evidence>
<dbReference type="Proteomes" id="UP000095228">
    <property type="component" value="Chromosome"/>
</dbReference>
<protein>
    <submittedName>
        <fullName evidence="1">Uncharacterized protein</fullName>
    </submittedName>
</protein>
<evidence type="ECO:0000313" key="1">
    <source>
        <dbReference type="EMBL" id="AOS45362.1"/>
    </source>
</evidence>
<keyword evidence="2" id="KW-1185">Reference proteome</keyword>
<name>A0A1D8AWU5_9BACT</name>
<dbReference type="STRING" id="1838286.Verru16b_02443"/>
<dbReference type="EMBL" id="CP016094">
    <property type="protein sequence ID" value="AOS45362.1"/>
    <property type="molecule type" value="Genomic_DNA"/>
</dbReference>
<accession>A0A1D8AWU5</accession>
<gene>
    <name evidence="1" type="ORF">Verru16b_02443</name>
</gene>
<dbReference type="AlphaFoldDB" id="A0A1D8AWU5"/>
<dbReference type="KEGG" id="obg:Verru16b_02443"/>
<reference evidence="1 2" key="1">
    <citation type="submission" date="2016-06" db="EMBL/GenBank/DDBJ databases">
        <title>Three novel species with peptidoglycan cell walls form the new genus Lacunisphaera gen. nov. in the family Opitutaceae of the verrucomicrobial subdivision 4.</title>
        <authorList>
            <person name="Rast P."/>
            <person name="Gloeckner I."/>
            <person name="Jogler M."/>
            <person name="Boedeker C."/>
            <person name="Jeske O."/>
            <person name="Wiegand S."/>
            <person name="Reinhardt R."/>
            <person name="Schumann P."/>
            <person name="Rohde M."/>
            <person name="Spring S."/>
            <person name="Gloeckner F.O."/>
            <person name="Jogler C."/>
        </authorList>
    </citation>
    <scope>NUCLEOTIDE SEQUENCE [LARGE SCALE GENOMIC DNA]</scope>
    <source>
        <strain evidence="1 2">IG16b</strain>
    </source>
</reference>